<gene>
    <name evidence="2" type="ORF">SAMN06265337_0912</name>
</gene>
<feature type="signal peptide" evidence="1">
    <location>
        <begin position="1"/>
        <end position="20"/>
    </location>
</feature>
<dbReference type="SUPFAM" id="SSF49464">
    <property type="entry name" value="Carboxypeptidase regulatory domain-like"/>
    <property type="match status" value="1"/>
</dbReference>
<dbReference type="Proteomes" id="UP000198131">
    <property type="component" value="Unassembled WGS sequence"/>
</dbReference>
<feature type="chain" id="PRO_5013030258" evidence="1">
    <location>
        <begin position="21"/>
        <end position="291"/>
    </location>
</feature>
<name>A0A212TCQ5_9BACT</name>
<evidence type="ECO:0000313" key="3">
    <source>
        <dbReference type="Proteomes" id="UP000198131"/>
    </source>
</evidence>
<keyword evidence="1" id="KW-0732">Signal</keyword>
<proteinExistence type="predicted"/>
<dbReference type="RefSeq" id="WP_088842201.1">
    <property type="nucleotide sequence ID" value="NZ_FYEW01000001.1"/>
</dbReference>
<evidence type="ECO:0000313" key="2">
    <source>
        <dbReference type="EMBL" id="SNC63616.1"/>
    </source>
</evidence>
<accession>A0A212TCQ5</accession>
<dbReference type="InterPro" id="IPR008969">
    <property type="entry name" value="CarboxyPept-like_regulatory"/>
</dbReference>
<keyword evidence="3" id="KW-1185">Reference proteome</keyword>
<protein>
    <submittedName>
        <fullName evidence="2">CarboxypepD_reg-like domain-containing protein</fullName>
    </submittedName>
</protein>
<organism evidence="2 3">
    <name type="scientific">Hymenobacter gelipurpurascens</name>
    <dbReference type="NCBI Taxonomy" id="89968"/>
    <lineage>
        <taxon>Bacteria</taxon>
        <taxon>Pseudomonadati</taxon>
        <taxon>Bacteroidota</taxon>
        <taxon>Cytophagia</taxon>
        <taxon>Cytophagales</taxon>
        <taxon>Hymenobacteraceae</taxon>
        <taxon>Hymenobacter</taxon>
    </lineage>
</organism>
<dbReference type="OrthoDB" id="848221at2"/>
<dbReference type="EMBL" id="FYEW01000001">
    <property type="protein sequence ID" value="SNC63616.1"/>
    <property type="molecule type" value="Genomic_DNA"/>
</dbReference>
<reference evidence="3" key="1">
    <citation type="submission" date="2017-06" db="EMBL/GenBank/DDBJ databases">
        <authorList>
            <person name="Varghese N."/>
            <person name="Submissions S."/>
        </authorList>
    </citation>
    <scope>NUCLEOTIDE SEQUENCE [LARGE SCALE GENOMIC DNA]</scope>
    <source>
        <strain evidence="3">DSM 11116</strain>
    </source>
</reference>
<dbReference type="AlphaFoldDB" id="A0A212TCQ5"/>
<dbReference type="Pfam" id="PF13715">
    <property type="entry name" value="CarbopepD_reg_2"/>
    <property type="match status" value="1"/>
</dbReference>
<evidence type="ECO:0000256" key="1">
    <source>
        <dbReference type="SAM" id="SignalP"/>
    </source>
</evidence>
<sequence>MRFHPRYWLLPAIFLLPLCAATPQQTRPFVTDAATGAPVPYASVGVKNKPIGTVADGLGHFSADMLATAAPTDTLVVSCVGYQAHKLLARDLSGLREVKLQPQTHALQEVRVRAAGWKQHTIGRDGSWGITFYNFHLASDKDPARKLGREVGTILHVKPESFLDDAHVYIGGNTFQNLRFRLNVRALDAEDHPTTSLLSQDVQFAVAAGATGWQHIDLKPYQVNVGQQERVAVTVEWLDGSPTEKKAWYMLTIPAALSATHRMVFRDKSEDSWKVQPVNLSLYATARSPRG</sequence>